<dbReference type="Proteomes" id="UP000652681">
    <property type="component" value="Unassembled WGS sequence"/>
</dbReference>
<evidence type="ECO:0000256" key="3">
    <source>
        <dbReference type="SAM" id="SignalP"/>
    </source>
</evidence>
<proteinExistence type="predicted"/>
<dbReference type="PANTHER" id="PTHR43037">
    <property type="entry name" value="UNNAMED PRODUCT-RELATED"/>
    <property type="match status" value="1"/>
</dbReference>
<dbReference type="PANTHER" id="PTHR43037:SF5">
    <property type="entry name" value="FERULOYL ESTERASE"/>
    <property type="match status" value="1"/>
</dbReference>
<dbReference type="InterPro" id="IPR029058">
    <property type="entry name" value="AB_hydrolase_fold"/>
</dbReference>
<evidence type="ECO:0000313" key="5">
    <source>
        <dbReference type="EMBL" id="MBC9811474.1"/>
    </source>
</evidence>
<keyword evidence="6" id="KW-1185">Reference proteome</keyword>
<sequence>MNTRILALMLLLLPVCCSAQSLEEVNMISDGLSRKFWIQLPDAPGNLDNNLPVIIVLHGDGGTGSGIAAYSGIADLAAAHNFIGVFPNAYAGGWNRAVLGDAPADDLLFMQDIIDYLCENYSINRNRVYVTGHSAGGFLAYRMSIELADKIAAIAPVAASMYGDANNNGSAYINNYLGSGSFVKMPILHIHGDNDNTVAYPDPNHQPDAWSEYPLTGFSYPTCGENTYNPANVSDINPNVKKITFCSTGINSKEITLIRIVGGGHGWPSAQLPDVATRIVQFLMAFELQGQPVCQELGVNTAAVTVKLIPNPAKEVVYIQTDQHVKAVRLYELTGKWIRDGKPGSGELSLLGLNPGVYLLMLETETGTSVQKLVKE</sequence>
<feature type="domain" description="Secretion system C-terminal sorting" evidence="4">
    <location>
        <begin position="310"/>
        <end position="374"/>
    </location>
</feature>
<reference evidence="5" key="1">
    <citation type="submission" date="2020-09" db="EMBL/GenBank/DDBJ databases">
        <title>Taishania pollutisoli gen. nov., sp. nov., Isolated from Tetrabromobisphenol A-Contaminated Soil.</title>
        <authorList>
            <person name="Chen Q."/>
        </authorList>
    </citation>
    <scope>NUCLEOTIDE SEQUENCE</scope>
    <source>
        <strain evidence="5">CZZ-1</strain>
    </source>
</reference>
<comment type="caution">
    <text evidence="5">The sequence shown here is derived from an EMBL/GenBank/DDBJ whole genome shotgun (WGS) entry which is preliminary data.</text>
</comment>
<evidence type="ECO:0000313" key="6">
    <source>
        <dbReference type="Proteomes" id="UP000652681"/>
    </source>
</evidence>
<accession>A0A8J6PHC8</accession>
<dbReference type="SUPFAM" id="SSF53474">
    <property type="entry name" value="alpha/beta-Hydrolases"/>
    <property type="match status" value="1"/>
</dbReference>
<keyword evidence="1 3" id="KW-0732">Signal</keyword>
<dbReference type="Pfam" id="PF18962">
    <property type="entry name" value="Por_Secre_tail"/>
    <property type="match status" value="1"/>
</dbReference>
<keyword evidence="2" id="KW-0378">Hydrolase</keyword>
<organism evidence="5 6">
    <name type="scientific">Taishania pollutisoli</name>
    <dbReference type="NCBI Taxonomy" id="2766479"/>
    <lineage>
        <taxon>Bacteria</taxon>
        <taxon>Pseudomonadati</taxon>
        <taxon>Bacteroidota</taxon>
        <taxon>Flavobacteriia</taxon>
        <taxon>Flavobacteriales</taxon>
        <taxon>Crocinitomicaceae</taxon>
        <taxon>Taishania</taxon>
    </lineage>
</organism>
<evidence type="ECO:0000256" key="2">
    <source>
        <dbReference type="ARBA" id="ARBA00022801"/>
    </source>
</evidence>
<dbReference type="AlphaFoldDB" id="A0A8J6PHC8"/>
<dbReference type="EMBL" id="JACVEL010000002">
    <property type="protein sequence ID" value="MBC9811474.1"/>
    <property type="molecule type" value="Genomic_DNA"/>
</dbReference>
<evidence type="ECO:0000259" key="4">
    <source>
        <dbReference type="Pfam" id="PF18962"/>
    </source>
</evidence>
<dbReference type="InterPro" id="IPR050955">
    <property type="entry name" value="Plant_Biomass_Hydrol_Est"/>
</dbReference>
<feature type="signal peptide" evidence="3">
    <location>
        <begin position="1"/>
        <end position="19"/>
    </location>
</feature>
<feature type="chain" id="PRO_5035247023" evidence="3">
    <location>
        <begin position="20"/>
        <end position="376"/>
    </location>
</feature>
<gene>
    <name evidence="5" type="ORF">H9Y05_03200</name>
</gene>
<dbReference type="InterPro" id="IPR026444">
    <property type="entry name" value="Secre_tail"/>
</dbReference>
<dbReference type="RefSeq" id="WP_216713491.1">
    <property type="nucleotide sequence ID" value="NZ_JACVEL010000002.1"/>
</dbReference>
<protein>
    <submittedName>
        <fullName evidence="5">T9SS type A sorting domain-containing protein</fullName>
    </submittedName>
</protein>
<dbReference type="NCBIfam" id="TIGR04183">
    <property type="entry name" value="Por_Secre_tail"/>
    <property type="match status" value="1"/>
</dbReference>
<dbReference type="Gene3D" id="3.40.50.1820">
    <property type="entry name" value="alpha/beta hydrolase"/>
    <property type="match status" value="1"/>
</dbReference>
<dbReference type="GO" id="GO:0016787">
    <property type="term" value="F:hydrolase activity"/>
    <property type="evidence" value="ECO:0007669"/>
    <property type="project" value="UniProtKB-KW"/>
</dbReference>
<name>A0A8J6PHC8_9FLAO</name>
<evidence type="ECO:0000256" key="1">
    <source>
        <dbReference type="ARBA" id="ARBA00022729"/>
    </source>
</evidence>